<dbReference type="Pfam" id="PF07651">
    <property type="entry name" value="ANTH"/>
    <property type="match status" value="1"/>
</dbReference>
<dbReference type="Gene3D" id="1.25.40.90">
    <property type="match status" value="1"/>
</dbReference>
<dbReference type="GO" id="GO:0000149">
    <property type="term" value="F:SNARE binding"/>
    <property type="evidence" value="ECO:0007669"/>
    <property type="project" value="TreeGrafter"/>
</dbReference>
<evidence type="ECO:0000313" key="2">
    <source>
        <dbReference type="EMBL" id="KAG9923186.1"/>
    </source>
</evidence>
<dbReference type="Proteomes" id="UP000729357">
    <property type="component" value="Unassembled WGS sequence"/>
</dbReference>
<dbReference type="InterPro" id="IPR008942">
    <property type="entry name" value="ENTH_VHS"/>
</dbReference>
<dbReference type="InterPro" id="IPR045192">
    <property type="entry name" value="AP180-like"/>
</dbReference>
<dbReference type="EMBL" id="JAHFXS010007936">
    <property type="protein sequence ID" value="KAG9923186.1"/>
    <property type="molecule type" value="Genomic_DNA"/>
</dbReference>
<dbReference type="AlphaFoldDB" id="A0A9P8F0Q6"/>
<reference evidence="2" key="1">
    <citation type="journal article" date="2021" name="J Fungi (Basel)">
        <title>Virulence traits and population genomics of the black yeast Aureobasidium melanogenum.</title>
        <authorList>
            <person name="Cernosa A."/>
            <person name="Sun X."/>
            <person name="Gostincar C."/>
            <person name="Fang C."/>
            <person name="Gunde-Cimerman N."/>
            <person name="Song Z."/>
        </authorList>
    </citation>
    <scope>NUCLEOTIDE SEQUENCE</scope>
    <source>
        <strain evidence="2">EXF-9298</strain>
    </source>
</reference>
<proteinExistence type="predicted"/>
<dbReference type="SMART" id="SM00273">
    <property type="entry name" value="ENTH"/>
    <property type="match status" value="1"/>
</dbReference>
<dbReference type="FunFam" id="1.25.40.90:FF:000025">
    <property type="entry name" value="ENTH domain protein"/>
    <property type="match status" value="1"/>
</dbReference>
<dbReference type="GO" id="GO:0005905">
    <property type="term" value="C:clathrin-coated pit"/>
    <property type="evidence" value="ECO:0007669"/>
    <property type="project" value="TreeGrafter"/>
</dbReference>
<dbReference type="PANTHER" id="PTHR22951">
    <property type="entry name" value="CLATHRIN ASSEMBLY PROTEIN"/>
    <property type="match status" value="1"/>
</dbReference>
<feature type="non-terminal residue" evidence="2">
    <location>
        <position position="1"/>
    </location>
</feature>
<evidence type="ECO:0000259" key="1">
    <source>
        <dbReference type="PROSITE" id="PS50942"/>
    </source>
</evidence>
<name>A0A9P8F0Q6_AURME</name>
<dbReference type="GO" id="GO:0030136">
    <property type="term" value="C:clathrin-coated vesicle"/>
    <property type="evidence" value="ECO:0007669"/>
    <property type="project" value="TreeGrafter"/>
</dbReference>
<feature type="domain" description="ENTH" evidence="1">
    <location>
        <begin position="1"/>
        <end position="125"/>
    </location>
</feature>
<dbReference type="GO" id="GO:0048268">
    <property type="term" value="P:clathrin coat assembly"/>
    <property type="evidence" value="ECO:0007669"/>
    <property type="project" value="InterPro"/>
</dbReference>
<dbReference type="CDD" id="cd16988">
    <property type="entry name" value="ANTH_N_YAP180"/>
    <property type="match status" value="1"/>
</dbReference>
<organism evidence="2 3">
    <name type="scientific">Aureobasidium melanogenum</name>
    <name type="common">Aureobasidium pullulans var. melanogenum</name>
    <dbReference type="NCBI Taxonomy" id="46634"/>
    <lineage>
        <taxon>Eukaryota</taxon>
        <taxon>Fungi</taxon>
        <taxon>Dikarya</taxon>
        <taxon>Ascomycota</taxon>
        <taxon>Pezizomycotina</taxon>
        <taxon>Dothideomycetes</taxon>
        <taxon>Dothideomycetidae</taxon>
        <taxon>Dothideales</taxon>
        <taxon>Saccotheciaceae</taxon>
        <taxon>Aureobasidium</taxon>
    </lineage>
</organism>
<dbReference type="InterPro" id="IPR011417">
    <property type="entry name" value="ANTH_dom"/>
</dbReference>
<protein>
    <submittedName>
        <fullName evidence="2">ANTH-domain-containing protein</fullName>
    </submittedName>
</protein>
<gene>
    <name evidence="2" type="ORF">KCU98_g21845</name>
</gene>
<keyword evidence="3" id="KW-1185">Reference proteome</keyword>
<dbReference type="PROSITE" id="PS50942">
    <property type="entry name" value="ENTH"/>
    <property type="match status" value="1"/>
</dbReference>
<dbReference type="InterPro" id="IPR013809">
    <property type="entry name" value="ENTH"/>
</dbReference>
<sequence length="145" mass="16284">MSSSVEKSVKGGTKVKLAPPKSKYVEHILLATSGGEAGVAEIFRTLKERLRDTTWTICFKALIIVHLMIKEGERDATLKYLAAAPKNRLAINSYTDVQTQGQNIRRYNNYLIQRAESFADTHVDHIRNPGRMKNLSIAKGLLRET</sequence>
<dbReference type="PANTHER" id="PTHR22951:SF5">
    <property type="entry name" value="PHOSPHATIDYLINOSITOL-BINDING CLATHRIN ASSEMBLY PROTEIN LAP"/>
    <property type="match status" value="1"/>
</dbReference>
<dbReference type="GO" id="GO:0005545">
    <property type="term" value="F:1-phosphatidylinositol binding"/>
    <property type="evidence" value="ECO:0007669"/>
    <property type="project" value="TreeGrafter"/>
</dbReference>
<dbReference type="GO" id="GO:0032050">
    <property type="term" value="F:clathrin heavy chain binding"/>
    <property type="evidence" value="ECO:0007669"/>
    <property type="project" value="TreeGrafter"/>
</dbReference>
<reference evidence="2" key="2">
    <citation type="submission" date="2021-08" db="EMBL/GenBank/DDBJ databases">
        <authorList>
            <person name="Gostincar C."/>
            <person name="Sun X."/>
            <person name="Song Z."/>
            <person name="Gunde-Cimerman N."/>
        </authorList>
    </citation>
    <scope>NUCLEOTIDE SEQUENCE</scope>
    <source>
        <strain evidence="2">EXF-9298</strain>
    </source>
</reference>
<comment type="caution">
    <text evidence="2">The sequence shown here is derived from an EMBL/GenBank/DDBJ whole genome shotgun (WGS) entry which is preliminary data.</text>
</comment>
<dbReference type="SUPFAM" id="SSF48464">
    <property type="entry name" value="ENTH/VHS domain"/>
    <property type="match status" value="1"/>
</dbReference>
<dbReference type="GO" id="GO:0005546">
    <property type="term" value="F:phosphatidylinositol-4,5-bisphosphate binding"/>
    <property type="evidence" value="ECO:0007669"/>
    <property type="project" value="TreeGrafter"/>
</dbReference>
<evidence type="ECO:0000313" key="3">
    <source>
        <dbReference type="Proteomes" id="UP000729357"/>
    </source>
</evidence>
<dbReference type="GO" id="GO:0006900">
    <property type="term" value="P:vesicle budding from membrane"/>
    <property type="evidence" value="ECO:0007669"/>
    <property type="project" value="TreeGrafter"/>
</dbReference>
<dbReference type="GO" id="GO:0072583">
    <property type="term" value="P:clathrin-dependent endocytosis"/>
    <property type="evidence" value="ECO:0007669"/>
    <property type="project" value="InterPro"/>
</dbReference>
<accession>A0A9P8F0Q6</accession>